<dbReference type="PROSITE" id="PS50184">
    <property type="entry name" value="VWFC_2"/>
    <property type="match status" value="1"/>
</dbReference>
<sequence length="956" mass="102666">MENSRWIRLFFIVHFLQTTIASDESWCVDHNACAMYGAEHCESYDWIDLNCPKLCGHCGKGESLAPKQTEKVEGFVAAQPTVNPLVGWEDSPTTAPDTSKVALNSNFTYPRVPQGTTPFAATKEVANETIYPEVSVPIKDFPSYNLYNKTESFVESMLPVSQSTTSGSQVGVYDSSTPPEALSVHTGSLEPTEAPVVVMNANELPVVPVEEVEVLEIKQTPDWVVEVPQRAQPLENNGVENIRISFIDKKKPVPGVKEISIHPPGEGNAENIKISFIGNKTSTDGNVLSLAPKGEEHEKIRISFEKEKGKAVEVPVLVHKTENAASIGTPIVVHENEGPVVMEGPASTGVPLIVHETENAASTGTPIVVHENEGPVVAEGPASNGVPLVVHETENAASMGKPIVVHETKSPVVTEGPVSTGAPLLVHETENAAAAGVPSVVQEAKNVAPSEAPLVIHGNESPLVVEGPVAVENAPQTSATAHILATPAPPMPTGPGVVNPFEGGVVDHIIKNATNMVPTAPNQNVTVNFMNNAVTAGPVTQQPHVTLQQQPVEVQNTTNSPSIYESWCNDDPACGNYTENRCSDDWLKINCPRKCRICGNETATGGSTPGQAATEKPYTELTVTVPSEVTKSLETSRKPVVVNIKGENGNPALADETEKKAPMVETIVVNLPSKIKAEDEEKAQVKVKGPSKNHIKASVQNGTTVLEIPEAPWCIDKTECSRYSASQCHDDWVQLNCPRKCQFCRPVCKDDPEFGLAAPTSSPAYANKTLIVHLPGRANCYYDGILHEHGERWSPGPCTPECKCDDGKIRCTLIECPELSCNNPIKKRWKCCPECPAEEGLNARCVETEGGTSNGACCVFPFIYHGTQYFECMDDENKKPWCSTTSNYDIDGMWGHCLADTPIALSSAESQETLETEQPGQGATGRPLSDEYASTAAISPTPLPSTFAGKIQSSVL</sequence>
<comment type="caution">
    <text evidence="14">The sequence shown here is derived from an EMBL/GenBank/DDBJ whole genome shotgun (WGS) entry which is preliminary data.</text>
</comment>
<evidence type="ECO:0000259" key="12">
    <source>
        <dbReference type="PROSITE" id="PS51092"/>
    </source>
</evidence>
<evidence type="ECO:0000259" key="13">
    <source>
        <dbReference type="PROSITE" id="PS51670"/>
    </source>
</evidence>
<feature type="signal peptide" evidence="10">
    <location>
        <begin position="1"/>
        <end position="21"/>
    </location>
</feature>
<evidence type="ECO:0000256" key="8">
    <source>
        <dbReference type="PROSITE-ProRule" id="PRU01005"/>
    </source>
</evidence>
<evidence type="ECO:0000256" key="1">
    <source>
        <dbReference type="ARBA" id="ARBA00004613"/>
    </source>
</evidence>
<dbReference type="Proteomes" id="UP001159427">
    <property type="component" value="Unassembled WGS sequence"/>
</dbReference>
<protein>
    <submittedName>
        <fullName evidence="14">Uncharacterized protein</fullName>
    </submittedName>
</protein>
<feature type="domain" description="VWFC" evidence="11">
    <location>
        <begin position="778"/>
        <end position="836"/>
    </location>
</feature>
<feature type="disulfide bond" evidence="8">
    <location>
        <begin position="728"/>
        <end position="741"/>
    </location>
</feature>
<evidence type="ECO:0000313" key="15">
    <source>
        <dbReference type="Proteomes" id="UP001159427"/>
    </source>
</evidence>
<comment type="subcellular location">
    <subcellularLocation>
        <location evidence="1">Secreted</location>
    </subcellularLocation>
</comment>
<name>A0ABN8MDS3_9CNID</name>
<evidence type="ECO:0000256" key="3">
    <source>
        <dbReference type="ARBA" id="ARBA00022525"/>
    </source>
</evidence>
<accession>A0ABN8MDS3</accession>
<dbReference type="PROSITE" id="PS51092">
    <property type="entry name" value="FN2_2"/>
    <property type="match status" value="1"/>
</dbReference>
<evidence type="ECO:0000256" key="7">
    <source>
        <dbReference type="PROSITE-ProRule" id="PRU00479"/>
    </source>
</evidence>
<keyword evidence="3" id="KW-0964">Secreted</keyword>
<dbReference type="PANTHER" id="PTHR22918">
    <property type="entry name" value="SEMINAL PLASMA PROTEIN"/>
    <property type="match status" value="1"/>
</dbReference>
<keyword evidence="5" id="KW-0677">Repeat</keyword>
<dbReference type="PROSITE" id="PS01208">
    <property type="entry name" value="VWFC_1"/>
    <property type="match status" value="1"/>
</dbReference>
<dbReference type="Gene3D" id="2.10.10.10">
    <property type="entry name" value="Fibronectin, type II, collagen-binding"/>
    <property type="match status" value="1"/>
</dbReference>
<evidence type="ECO:0000256" key="4">
    <source>
        <dbReference type="ARBA" id="ARBA00022656"/>
    </source>
</evidence>
<dbReference type="PROSITE" id="PS51670">
    <property type="entry name" value="SHKT"/>
    <property type="match status" value="1"/>
</dbReference>
<dbReference type="SMART" id="SM00214">
    <property type="entry name" value="VWC"/>
    <property type="match status" value="1"/>
</dbReference>
<evidence type="ECO:0000256" key="9">
    <source>
        <dbReference type="SAM" id="MobiDB-lite"/>
    </source>
</evidence>
<keyword evidence="4" id="KW-0800">Toxin</keyword>
<keyword evidence="6 8" id="KW-1015">Disulfide bond</keyword>
<dbReference type="SUPFAM" id="SSF57440">
    <property type="entry name" value="Kringle-like"/>
    <property type="match status" value="1"/>
</dbReference>
<dbReference type="InterPro" id="IPR013806">
    <property type="entry name" value="Kringle-like"/>
</dbReference>
<dbReference type="SUPFAM" id="SSF57603">
    <property type="entry name" value="FnI-like domain"/>
    <property type="match status" value="1"/>
</dbReference>
<evidence type="ECO:0000256" key="10">
    <source>
        <dbReference type="SAM" id="SignalP"/>
    </source>
</evidence>
<evidence type="ECO:0000256" key="6">
    <source>
        <dbReference type="ARBA" id="ARBA00023157"/>
    </source>
</evidence>
<dbReference type="PRINTS" id="PR00013">
    <property type="entry name" value="FNTYPEII"/>
</dbReference>
<dbReference type="Pfam" id="PF00093">
    <property type="entry name" value="VWC"/>
    <property type="match status" value="1"/>
</dbReference>
<feature type="chain" id="PRO_5047159832" evidence="10">
    <location>
        <begin position="22"/>
        <end position="956"/>
    </location>
</feature>
<proteinExistence type="inferred from homology"/>
<dbReference type="InterPro" id="IPR000562">
    <property type="entry name" value="FN_type2_dom"/>
</dbReference>
<keyword evidence="10" id="KW-0732">Signal</keyword>
<dbReference type="Pfam" id="PF00040">
    <property type="entry name" value="fn2"/>
    <property type="match status" value="1"/>
</dbReference>
<keyword evidence="15" id="KW-1185">Reference proteome</keyword>
<comment type="caution">
    <text evidence="7">Lacks conserved residue(s) required for the propagation of feature annotation.</text>
</comment>
<feature type="domain" description="ShKT" evidence="13">
    <location>
        <begin position="714"/>
        <end position="744"/>
    </location>
</feature>
<gene>
    <name evidence="14" type="ORF">PEVE_00029479</name>
</gene>
<evidence type="ECO:0000313" key="14">
    <source>
        <dbReference type="EMBL" id="CAH3026595.1"/>
    </source>
</evidence>
<dbReference type="InterPro" id="IPR051666">
    <property type="entry name" value="SP_Capacitation_Regulator"/>
</dbReference>
<comment type="similarity">
    <text evidence="2">Belongs to the seminal plasma protein family.</text>
</comment>
<feature type="region of interest" description="Disordered" evidence="9">
    <location>
        <begin position="909"/>
        <end position="946"/>
    </location>
</feature>
<dbReference type="SMART" id="SM00254">
    <property type="entry name" value="ShKT"/>
    <property type="match status" value="3"/>
</dbReference>
<feature type="domain" description="Fibronectin type-II" evidence="12">
    <location>
        <begin position="853"/>
        <end position="899"/>
    </location>
</feature>
<dbReference type="InterPro" id="IPR036943">
    <property type="entry name" value="FN_type2_sf"/>
</dbReference>
<dbReference type="SMART" id="SM00059">
    <property type="entry name" value="FN2"/>
    <property type="match status" value="1"/>
</dbReference>
<dbReference type="PANTHER" id="PTHR22918:SF1">
    <property type="entry name" value="FIBRONECTIN TYPE-II DOMAIN-CONTAINING PROTEIN"/>
    <property type="match status" value="1"/>
</dbReference>
<evidence type="ECO:0000256" key="5">
    <source>
        <dbReference type="ARBA" id="ARBA00022737"/>
    </source>
</evidence>
<dbReference type="CDD" id="cd00062">
    <property type="entry name" value="FN2"/>
    <property type="match status" value="1"/>
</dbReference>
<reference evidence="14 15" key="1">
    <citation type="submission" date="2022-05" db="EMBL/GenBank/DDBJ databases">
        <authorList>
            <consortium name="Genoscope - CEA"/>
            <person name="William W."/>
        </authorList>
    </citation>
    <scope>NUCLEOTIDE SEQUENCE [LARGE SCALE GENOMIC DNA]</scope>
</reference>
<dbReference type="InterPro" id="IPR001007">
    <property type="entry name" value="VWF_dom"/>
</dbReference>
<evidence type="ECO:0000259" key="11">
    <source>
        <dbReference type="PROSITE" id="PS50184"/>
    </source>
</evidence>
<evidence type="ECO:0000256" key="2">
    <source>
        <dbReference type="ARBA" id="ARBA00010011"/>
    </source>
</evidence>
<dbReference type="EMBL" id="CALNXI010000412">
    <property type="protein sequence ID" value="CAH3026595.1"/>
    <property type="molecule type" value="Genomic_DNA"/>
</dbReference>
<organism evidence="14 15">
    <name type="scientific">Porites evermanni</name>
    <dbReference type="NCBI Taxonomy" id="104178"/>
    <lineage>
        <taxon>Eukaryota</taxon>
        <taxon>Metazoa</taxon>
        <taxon>Cnidaria</taxon>
        <taxon>Anthozoa</taxon>
        <taxon>Hexacorallia</taxon>
        <taxon>Scleractinia</taxon>
        <taxon>Fungiina</taxon>
        <taxon>Poritidae</taxon>
        <taxon>Porites</taxon>
    </lineage>
</organism>
<dbReference type="InterPro" id="IPR003582">
    <property type="entry name" value="ShKT_dom"/>
</dbReference>
<dbReference type="Gene3D" id="2.10.70.10">
    <property type="entry name" value="Complement Module, domain 1"/>
    <property type="match status" value="1"/>
</dbReference>
<feature type="compositionally biased region" description="Polar residues" evidence="9">
    <location>
        <begin position="909"/>
        <end position="921"/>
    </location>
</feature>